<dbReference type="RefSeq" id="XP_028866308.1">
    <property type="nucleotide sequence ID" value="XM_029010475.1"/>
</dbReference>
<evidence type="ECO:0000313" key="4">
    <source>
        <dbReference type="Proteomes" id="UP000236319"/>
    </source>
</evidence>
<comment type="caution">
    <text evidence="3">The sequence shown here is derived from an EMBL/GenBank/DDBJ whole genome shotgun (WGS) entry which is preliminary data.</text>
</comment>
<keyword evidence="1" id="KW-1133">Transmembrane helix</keyword>
<dbReference type="OrthoDB" id="70850at2759"/>
<feature type="signal peptide" evidence="2">
    <location>
        <begin position="1"/>
        <end position="25"/>
    </location>
</feature>
<dbReference type="PANTHER" id="PTHR38585:SF1">
    <property type="entry name" value="TRANSMEMBRANE PROTEIN"/>
    <property type="match status" value="1"/>
</dbReference>
<dbReference type="PANTHER" id="PTHR38585">
    <property type="entry name" value="TRANSMEMBRANE PROTEIN"/>
    <property type="match status" value="1"/>
</dbReference>
<keyword evidence="2" id="KW-0732">Signal</keyword>
<keyword evidence="1" id="KW-0812">Transmembrane</keyword>
<proteinExistence type="predicted"/>
<name>A0A2H6KAQ7_9APIC</name>
<evidence type="ECO:0000313" key="3">
    <source>
        <dbReference type="EMBL" id="GBE60065.1"/>
    </source>
</evidence>
<feature type="transmembrane region" description="Helical" evidence="1">
    <location>
        <begin position="120"/>
        <end position="142"/>
    </location>
</feature>
<evidence type="ECO:0000256" key="2">
    <source>
        <dbReference type="SAM" id="SignalP"/>
    </source>
</evidence>
<feature type="chain" id="PRO_5014151124" evidence="2">
    <location>
        <begin position="26"/>
        <end position="407"/>
    </location>
</feature>
<dbReference type="VEuPathDB" id="PiroplasmaDB:BOVATA_015580"/>
<organism evidence="3 4">
    <name type="scientific">Babesia ovata</name>
    <dbReference type="NCBI Taxonomy" id="189622"/>
    <lineage>
        <taxon>Eukaryota</taxon>
        <taxon>Sar</taxon>
        <taxon>Alveolata</taxon>
        <taxon>Apicomplexa</taxon>
        <taxon>Aconoidasida</taxon>
        <taxon>Piroplasmida</taxon>
        <taxon>Babesiidae</taxon>
        <taxon>Babesia</taxon>
    </lineage>
</organism>
<keyword evidence="4" id="KW-1185">Reference proteome</keyword>
<gene>
    <name evidence="3" type="ORF">BOVATA_015580</name>
</gene>
<sequence>MYVMGPCCVAAAVLALLTQLSAASARTSDVGGSHSVVTEDAIGCTEEPTSAGCGPGSVAAQASLEDYGITKDPAAFRRTDLPTLSSLIAAYGCQAIALNAVFIALALLSQRLQELLDIDTAALFLGRLTGLLTVTIGGYAAYKLSEQLLETALSALSSGSASRRCKEILTHLRERANRSITAPLGAITAVGNAARTCTVIRHAAKGLAPLMPRVSPLATVMRDISGIKYTGATVPSWLSCSDTSVKEAAVIAAYCISTFFLLGGSLHSFTPSDVTHPGAFAVPSTSLLAEGYTYANRRQKRVIQELGRAYGCHTCGRSSASGQYIADHQPPSGVVKRRLRRPLVKFLVDHHIVPLSLVRPRQYFYPQCPACSAEQSNAVRTNRKKVVTHYGVFRPYYLCASGYLVGR</sequence>
<dbReference type="Proteomes" id="UP000236319">
    <property type="component" value="Unassembled WGS sequence"/>
</dbReference>
<evidence type="ECO:0000256" key="1">
    <source>
        <dbReference type="SAM" id="Phobius"/>
    </source>
</evidence>
<dbReference type="GeneID" id="39873835"/>
<dbReference type="AlphaFoldDB" id="A0A2H6KAQ7"/>
<protein>
    <submittedName>
        <fullName evidence="3">Uncharacterized protein</fullName>
    </submittedName>
</protein>
<dbReference type="EMBL" id="BDSA01000002">
    <property type="protein sequence ID" value="GBE60065.1"/>
    <property type="molecule type" value="Genomic_DNA"/>
</dbReference>
<keyword evidence="1" id="KW-0472">Membrane</keyword>
<accession>A0A2H6KAQ7</accession>
<feature type="transmembrane region" description="Helical" evidence="1">
    <location>
        <begin position="88"/>
        <end position="108"/>
    </location>
</feature>
<reference evidence="3 4" key="1">
    <citation type="journal article" date="2017" name="BMC Genomics">
        <title>Whole-genome assembly of Babesia ovata and comparative genomics between closely related pathogens.</title>
        <authorList>
            <person name="Yamagishi J."/>
            <person name="Asada M."/>
            <person name="Hakimi H."/>
            <person name="Tanaka T.Q."/>
            <person name="Sugimoto C."/>
            <person name="Kawazu S."/>
        </authorList>
    </citation>
    <scope>NUCLEOTIDE SEQUENCE [LARGE SCALE GENOMIC DNA]</scope>
    <source>
        <strain evidence="3 4">Miyake</strain>
    </source>
</reference>